<reference evidence="1 2" key="1">
    <citation type="submission" date="2016-05" db="EMBL/GenBank/DDBJ databases">
        <title>A degradative enzymes factory behind the ericoid mycorrhizal symbiosis.</title>
        <authorList>
            <consortium name="DOE Joint Genome Institute"/>
            <person name="Martino E."/>
            <person name="Morin E."/>
            <person name="Grelet G."/>
            <person name="Kuo A."/>
            <person name="Kohler A."/>
            <person name="Daghino S."/>
            <person name="Barry K."/>
            <person name="Choi C."/>
            <person name="Cichocki N."/>
            <person name="Clum A."/>
            <person name="Copeland A."/>
            <person name="Hainaut M."/>
            <person name="Haridas S."/>
            <person name="Labutti K."/>
            <person name="Lindquist E."/>
            <person name="Lipzen A."/>
            <person name="Khouja H.-R."/>
            <person name="Murat C."/>
            <person name="Ohm R."/>
            <person name="Olson A."/>
            <person name="Spatafora J."/>
            <person name="Veneault-Fourrey C."/>
            <person name="Henrissat B."/>
            <person name="Grigoriev I."/>
            <person name="Martin F."/>
            <person name="Perotto S."/>
        </authorList>
    </citation>
    <scope>NUCLEOTIDE SEQUENCE [LARGE SCALE GENOMIC DNA]</scope>
    <source>
        <strain evidence="1 2">UAMH 7357</strain>
    </source>
</reference>
<evidence type="ECO:0000313" key="1">
    <source>
        <dbReference type="EMBL" id="PMD19861.1"/>
    </source>
</evidence>
<dbReference type="Proteomes" id="UP000235672">
    <property type="component" value="Unassembled WGS sequence"/>
</dbReference>
<accession>A0A2J6Q0P8</accession>
<dbReference type="EMBL" id="KZ613487">
    <property type="protein sequence ID" value="PMD19861.1"/>
    <property type="molecule type" value="Genomic_DNA"/>
</dbReference>
<dbReference type="AlphaFoldDB" id="A0A2J6Q0P8"/>
<gene>
    <name evidence="1" type="ORF">NA56DRAFT_705092</name>
</gene>
<evidence type="ECO:0008006" key="3">
    <source>
        <dbReference type="Google" id="ProtNLM"/>
    </source>
</evidence>
<dbReference type="OrthoDB" id="3477286at2759"/>
<organism evidence="1 2">
    <name type="scientific">Hyaloscypha hepaticicola</name>
    <dbReference type="NCBI Taxonomy" id="2082293"/>
    <lineage>
        <taxon>Eukaryota</taxon>
        <taxon>Fungi</taxon>
        <taxon>Dikarya</taxon>
        <taxon>Ascomycota</taxon>
        <taxon>Pezizomycotina</taxon>
        <taxon>Leotiomycetes</taxon>
        <taxon>Helotiales</taxon>
        <taxon>Hyaloscyphaceae</taxon>
        <taxon>Hyaloscypha</taxon>
    </lineage>
</organism>
<name>A0A2J6Q0P8_9HELO</name>
<protein>
    <recommendedName>
        <fullName evidence="3">Heterokaryon incompatibility domain-containing protein</fullName>
    </recommendedName>
</protein>
<evidence type="ECO:0000313" key="2">
    <source>
        <dbReference type="Proteomes" id="UP000235672"/>
    </source>
</evidence>
<proteinExistence type="predicted"/>
<keyword evidence="2" id="KW-1185">Reference proteome</keyword>
<sequence>MVPVARSNLPSGDLQWSETMDILHQLVHARKLDDSLQRARFMANCKISYSDPRDKIYAFLGCTSLNYSIVPDYSPAKSVRDLFMESSTKTYSLPSWTPDWTSAVEGSFFYNIVHWSRLYWNQRPPDFEQSSVKFRDDPVLGLGSKLDVSGYCIKIWDHVSRAPGGPVRMTWIYEIKESYVVLASHEILAQDELWILPGT</sequence>